<dbReference type="AlphaFoldDB" id="A0A426ZTH8"/>
<dbReference type="Proteomes" id="UP000287651">
    <property type="component" value="Unassembled WGS sequence"/>
</dbReference>
<dbReference type="EMBL" id="AMZH03005102">
    <property type="protein sequence ID" value="RRT67258.1"/>
    <property type="molecule type" value="Genomic_DNA"/>
</dbReference>
<gene>
    <name evidence="1" type="ORF">B296_00037829</name>
</gene>
<name>A0A426ZTH8_ENSVE</name>
<accession>A0A426ZTH8</accession>
<evidence type="ECO:0000313" key="1">
    <source>
        <dbReference type="EMBL" id="RRT67258.1"/>
    </source>
</evidence>
<organism evidence="1 2">
    <name type="scientific">Ensete ventricosum</name>
    <name type="common">Abyssinian banana</name>
    <name type="synonym">Musa ensete</name>
    <dbReference type="NCBI Taxonomy" id="4639"/>
    <lineage>
        <taxon>Eukaryota</taxon>
        <taxon>Viridiplantae</taxon>
        <taxon>Streptophyta</taxon>
        <taxon>Embryophyta</taxon>
        <taxon>Tracheophyta</taxon>
        <taxon>Spermatophyta</taxon>
        <taxon>Magnoliopsida</taxon>
        <taxon>Liliopsida</taxon>
        <taxon>Zingiberales</taxon>
        <taxon>Musaceae</taxon>
        <taxon>Ensete</taxon>
    </lineage>
</organism>
<sequence>MIDFDRRCPLSGDINRGRKKKRENLEIRCHSPSTILICRPWGEEALARLLGENNLQRSQGEETRARSLGDVVEALRGRFFSLHGEKKHLPSWGERTRRHRFALKFYESQATGTRIARYWVVCTGPPAIGMRTARYRAVLSIGAVSAPLPFEIDCWWSISGGISQAREKEEVGEEKLRVCRSVARGARAIRRSRAISSPYVGR</sequence>
<proteinExistence type="predicted"/>
<comment type="caution">
    <text evidence="1">The sequence shown here is derived from an EMBL/GenBank/DDBJ whole genome shotgun (WGS) entry which is preliminary data.</text>
</comment>
<evidence type="ECO:0000313" key="2">
    <source>
        <dbReference type="Proteomes" id="UP000287651"/>
    </source>
</evidence>
<protein>
    <submittedName>
        <fullName evidence="1">Uncharacterized protein</fullName>
    </submittedName>
</protein>
<reference evidence="1 2" key="1">
    <citation type="journal article" date="2014" name="Agronomy (Basel)">
        <title>A Draft Genome Sequence for Ensete ventricosum, the Drought-Tolerant Tree Against Hunger.</title>
        <authorList>
            <person name="Harrison J."/>
            <person name="Moore K.A."/>
            <person name="Paszkiewicz K."/>
            <person name="Jones T."/>
            <person name="Grant M."/>
            <person name="Ambacheew D."/>
            <person name="Muzemil S."/>
            <person name="Studholme D.J."/>
        </authorList>
    </citation>
    <scope>NUCLEOTIDE SEQUENCE [LARGE SCALE GENOMIC DNA]</scope>
</reference>